<organism evidence="2 3">
    <name type="scientific">Ignelater luminosus</name>
    <name type="common">Cucubano</name>
    <name type="synonym">Pyrophorus luminosus</name>
    <dbReference type="NCBI Taxonomy" id="2038154"/>
    <lineage>
        <taxon>Eukaryota</taxon>
        <taxon>Metazoa</taxon>
        <taxon>Ecdysozoa</taxon>
        <taxon>Arthropoda</taxon>
        <taxon>Hexapoda</taxon>
        <taxon>Insecta</taxon>
        <taxon>Pterygota</taxon>
        <taxon>Neoptera</taxon>
        <taxon>Endopterygota</taxon>
        <taxon>Coleoptera</taxon>
        <taxon>Polyphaga</taxon>
        <taxon>Elateriformia</taxon>
        <taxon>Elateroidea</taxon>
        <taxon>Elateridae</taxon>
        <taxon>Agrypninae</taxon>
        <taxon>Pyrophorini</taxon>
        <taxon>Ignelater</taxon>
    </lineage>
</organism>
<protein>
    <recommendedName>
        <fullName evidence="1">CRAL-TRIO domain-containing protein</fullName>
    </recommendedName>
</protein>
<dbReference type="AlphaFoldDB" id="A0A8K0G995"/>
<gene>
    <name evidence="2" type="ORF">ILUMI_12762</name>
</gene>
<evidence type="ECO:0000313" key="2">
    <source>
        <dbReference type="EMBL" id="KAF2893412.1"/>
    </source>
</evidence>
<sequence>LILPLPKPKDVSGPRIVLFRWNNCDPDVSSLVDISKVYFMVLDILMVEDDNSTISGKAVLGDFRNFSVNYILQFTPSHLKKSMTCMQSAYPIRIKGMYVTYAPIVFEKVFSFIKGLMPEKIRNRMFLYSENNSNKVYKHIPKSYLPKEEGGDNGSIPDLT</sequence>
<feature type="domain" description="CRAL-TRIO" evidence="1">
    <location>
        <begin position="1"/>
        <end position="157"/>
    </location>
</feature>
<feature type="non-terminal residue" evidence="2">
    <location>
        <position position="1"/>
    </location>
</feature>
<dbReference type="InterPro" id="IPR036865">
    <property type="entry name" value="CRAL-TRIO_dom_sf"/>
</dbReference>
<evidence type="ECO:0000313" key="3">
    <source>
        <dbReference type="Proteomes" id="UP000801492"/>
    </source>
</evidence>
<dbReference type="GO" id="GO:1902936">
    <property type="term" value="F:phosphatidylinositol bisphosphate binding"/>
    <property type="evidence" value="ECO:0007669"/>
    <property type="project" value="TreeGrafter"/>
</dbReference>
<dbReference type="SMART" id="SM00516">
    <property type="entry name" value="SEC14"/>
    <property type="match status" value="1"/>
</dbReference>
<dbReference type="EMBL" id="VTPC01008017">
    <property type="protein sequence ID" value="KAF2893412.1"/>
    <property type="molecule type" value="Genomic_DNA"/>
</dbReference>
<dbReference type="SUPFAM" id="SSF52087">
    <property type="entry name" value="CRAL/TRIO domain"/>
    <property type="match status" value="1"/>
</dbReference>
<proteinExistence type="predicted"/>
<dbReference type="PANTHER" id="PTHR10174:SF224">
    <property type="entry name" value="RETINOL-BINDING PROTEIN PINTA"/>
    <property type="match status" value="1"/>
</dbReference>
<dbReference type="PROSITE" id="PS50191">
    <property type="entry name" value="CRAL_TRIO"/>
    <property type="match status" value="1"/>
</dbReference>
<dbReference type="InterPro" id="IPR001251">
    <property type="entry name" value="CRAL-TRIO_dom"/>
</dbReference>
<comment type="caution">
    <text evidence="2">The sequence shown here is derived from an EMBL/GenBank/DDBJ whole genome shotgun (WGS) entry which is preliminary data.</text>
</comment>
<dbReference type="PRINTS" id="PR00180">
    <property type="entry name" value="CRETINALDHBP"/>
</dbReference>
<dbReference type="CDD" id="cd00170">
    <property type="entry name" value="SEC14"/>
    <property type="match status" value="1"/>
</dbReference>
<dbReference type="OrthoDB" id="8169913at2759"/>
<dbReference type="PANTHER" id="PTHR10174">
    <property type="entry name" value="ALPHA-TOCOPHEROL TRANSFER PROTEIN-RELATED"/>
    <property type="match status" value="1"/>
</dbReference>
<accession>A0A8K0G995</accession>
<name>A0A8K0G995_IGNLU</name>
<dbReference type="GO" id="GO:0016020">
    <property type="term" value="C:membrane"/>
    <property type="evidence" value="ECO:0007669"/>
    <property type="project" value="TreeGrafter"/>
</dbReference>
<reference evidence="2" key="1">
    <citation type="submission" date="2019-08" db="EMBL/GenBank/DDBJ databases">
        <title>The genome of the North American firefly Photinus pyralis.</title>
        <authorList>
            <consortium name="Photinus pyralis genome working group"/>
            <person name="Fallon T.R."/>
            <person name="Sander Lower S.E."/>
            <person name="Weng J.-K."/>
        </authorList>
    </citation>
    <scope>NUCLEOTIDE SEQUENCE</scope>
    <source>
        <strain evidence="2">TRF0915ILg1</strain>
        <tissue evidence="2">Whole body</tissue>
    </source>
</reference>
<dbReference type="Pfam" id="PF00650">
    <property type="entry name" value="CRAL_TRIO"/>
    <property type="match status" value="1"/>
</dbReference>
<evidence type="ECO:0000259" key="1">
    <source>
        <dbReference type="PROSITE" id="PS50191"/>
    </source>
</evidence>
<dbReference type="Gene3D" id="1.20.5.1200">
    <property type="entry name" value="Alpha-tocopherol transfer"/>
    <property type="match status" value="1"/>
</dbReference>
<dbReference type="Proteomes" id="UP000801492">
    <property type="component" value="Unassembled WGS sequence"/>
</dbReference>
<keyword evidence="3" id="KW-1185">Reference proteome</keyword>
<dbReference type="Gene3D" id="3.40.525.10">
    <property type="entry name" value="CRAL-TRIO lipid binding domain"/>
    <property type="match status" value="1"/>
</dbReference>
<feature type="non-terminal residue" evidence="2">
    <location>
        <position position="160"/>
    </location>
</feature>